<reference evidence="4 5" key="1">
    <citation type="submission" date="2018-05" db="EMBL/GenBank/DDBJ databases">
        <title>Genome sequencing and assembly of the regulated plant pathogen Lachnellula willkommii and related sister species for the development of diagnostic species identification markers.</title>
        <authorList>
            <person name="Giroux E."/>
            <person name="Bilodeau G."/>
        </authorList>
    </citation>
    <scope>NUCLEOTIDE SEQUENCE [LARGE SCALE GENOMIC DNA]</scope>
    <source>
        <strain evidence="4 5">CBS 268.59</strain>
    </source>
</reference>
<evidence type="ECO:0000259" key="3">
    <source>
        <dbReference type="Pfam" id="PF18142"/>
    </source>
</evidence>
<proteinExistence type="predicted"/>
<dbReference type="InterPro" id="IPR041622">
    <property type="entry name" value="SLATT_fungi"/>
</dbReference>
<feature type="compositionally biased region" description="Basic and acidic residues" evidence="1">
    <location>
        <begin position="364"/>
        <end position="373"/>
    </location>
</feature>
<dbReference type="Pfam" id="PF18142">
    <property type="entry name" value="SLATT_fungal"/>
    <property type="match status" value="1"/>
</dbReference>
<dbReference type="NCBIfam" id="NF033635">
    <property type="entry name" value="SLATT_fungal"/>
    <property type="match status" value="1"/>
</dbReference>
<accession>A0A8T9CFW7</accession>
<dbReference type="EMBL" id="QGMK01000087">
    <property type="protein sequence ID" value="TVY84401.1"/>
    <property type="molecule type" value="Genomic_DNA"/>
</dbReference>
<comment type="caution">
    <text evidence="4">The sequence shown here is derived from an EMBL/GenBank/DDBJ whole genome shotgun (WGS) entry which is preliminary data.</text>
</comment>
<dbReference type="AlphaFoldDB" id="A0A8T9CFW7"/>
<keyword evidence="2" id="KW-0472">Membrane</keyword>
<evidence type="ECO:0000313" key="4">
    <source>
        <dbReference type="EMBL" id="TVY84401.1"/>
    </source>
</evidence>
<name>A0A8T9CFW7_9HELO</name>
<evidence type="ECO:0000313" key="5">
    <source>
        <dbReference type="Proteomes" id="UP000469558"/>
    </source>
</evidence>
<dbReference type="PANTHER" id="PTHR38793">
    <property type="entry name" value="SLATT_FUNGAL DOMAIN-CONTAINING PROTEIN-RELATED"/>
    <property type="match status" value="1"/>
</dbReference>
<keyword evidence="5" id="KW-1185">Reference proteome</keyword>
<dbReference type="OrthoDB" id="4472872at2759"/>
<feature type="compositionally biased region" description="Basic and acidic residues" evidence="1">
    <location>
        <begin position="380"/>
        <end position="391"/>
    </location>
</feature>
<organism evidence="4 5">
    <name type="scientific">Lachnellula suecica</name>
    <dbReference type="NCBI Taxonomy" id="602035"/>
    <lineage>
        <taxon>Eukaryota</taxon>
        <taxon>Fungi</taxon>
        <taxon>Dikarya</taxon>
        <taxon>Ascomycota</taxon>
        <taxon>Pezizomycotina</taxon>
        <taxon>Leotiomycetes</taxon>
        <taxon>Helotiales</taxon>
        <taxon>Lachnaceae</taxon>
        <taxon>Lachnellula</taxon>
    </lineage>
</organism>
<gene>
    <name evidence="4" type="ORF">LSUE1_G000458</name>
</gene>
<feature type="transmembrane region" description="Helical" evidence="2">
    <location>
        <begin position="136"/>
        <end position="154"/>
    </location>
</feature>
<evidence type="ECO:0000256" key="1">
    <source>
        <dbReference type="SAM" id="MobiDB-lite"/>
    </source>
</evidence>
<sequence>MNRLKDILSIAFGRKGSGETDAEFGRSQDTSTAIERQSDQAHVHLATADVANEELNVFRLLTGITSHMSHNHAARTPTGFRPAANLGIYARVVHNEKTAKSGYKRFSVLINGCLGLQIVVAASLTALGAAGKSHGAVTVFGAINTVIAGILTFLKGSGLPSRLKYYQNEWKKVREFIEQRERDFSRPGCTLDPYRVVATIETMYEEVKLDTEANTPDRYAGVGNPRTMATMRPDAATDYPRHAIVTAKDLREGFGNKAHDLESNLRSKIHDTAKDLEAGISEKLHHHHTGSDLSGKESEIHHSGFDHKVKELELFGDKLKDLASDIGQKAKDATQDFEAQRINVVRDAGQAEEQARRIASQGHDVIHGHEVIHGHSNSPDSERKDSKPSGS</sequence>
<feature type="region of interest" description="Disordered" evidence="1">
    <location>
        <begin position="358"/>
        <end position="391"/>
    </location>
</feature>
<keyword evidence="2" id="KW-1133">Transmembrane helix</keyword>
<evidence type="ECO:0000256" key="2">
    <source>
        <dbReference type="SAM" id="Phobius"/>
    </source>
</evidence>
<dbReference type="Proteomes" id="UP000469558">
    <property type="component" value="Unassembled WGS sequence"/>
</dbReference>
<feature type="transmembrane region" description="Helical" evidence="2">
    <location>
        <begin position="106"/>
        <end position="130"/>
    </location>
</feature>
<dbReference type="PANTHER" id="PTHR38793:SF3">
    <property type="entry name" value="SMODS AND SLOG-ASSOCIATING 2TM EFFECTOR DOMAIN-CONTAINING PROTEIN"/>
    <property type="match status" value="1"/>
</dbReference>
<protein>
    <recommendedName>
        <fullName evidence="3">SMODS and SLOG-associating 2TM effector domain-containing protein</fullName>
    </recommendedName>
</protein>
<feature type="domain" description="SMODS and SLOG-associating 2TM effector" evidence="3">
    <location>
        <begin position="91"/>
        <end position="208"/>
    </location>
</feature>
<keyword evidence="2" id="KW-0812">Transmembrane</keyword>